<feature type="region of interest" description="Disordered" evidence="1">
    <location>
        <begin position="1"/>
        <end position="24"/>
    </location>
</feature>
<name>A0A0G4GB01_VITBC</name>
<organism evidence="2 3">
    <name type="scientific">Vitrella brassicaformis (strain CCMP3155)</name>
    <dbReference type="NCBI Taxonomy" id="1169540"/>
    <lineage>
        <taxon>Eukaryota</taxon>
        <taxon>Sar</taxon>
        <taxon>Alveolata</taxon>
        <taxon>Colpodellida</taxon>
        <taxon>Vitrellaceae</taxon>
        <taxon>Vitrella</taxon>
    </lineage>
</organism>
<dbReference type="VEuPathDB" id="CryptoDB:Vbra_17332"/>
<keyword evidence="3" id="KW-1185">Reference proteome</keyword>
<gene>
    <name evidence="2" type="ORF">Vbra_17332</name>
</gene>
<evidence type="ECO:0000256" key="1">
    <source>
        <dbReference type="SAM" id="MobiDB-lite"/>
    </source>
</evidence>
<accession>A0A0G4GB01</accession>
<dbReference type="Proteomes" id="UP000041254">
    <property type="component" value="Unassembled WGS sequence"/>
</dbReference>
<reference evidence="2 3" key="1">
    <citation type="submission" date="2014-11" db="EMBL/GenBank/DDBJ databases">
        <authorList>
            <person name="Zhu J."/>
            <person name="Qi W."/>
            <person name="Song R."/>
        </authorList>
    </citation>
    <scope>NUCLEOTIDE SEQUENCE [LARGE SCALE GENOMIC DNA]</scope>
</reference>
<dbReference type="EMBL" id="CDMY01000613">
    <property type="protein sequence ID" value="CEM26303.1"/>
    <property type="molecule type" value="Genomic_DNA"/>
</dbReference>
<dbReference type="AlphaFoldDB" id="A0A0G4GB01"/>
<proteinExistence type="predicted"/>
<protein>
    <submittedName>
        <fullName evidence="2">Uncharacterized protein</fullName>
    </submittedName>
</protein>
<sequence>MSEFPLAGAAAAGTKGGPKGDAGNTQVGARLVCDDGHLMVRGDDYDAWSNATVPQQADKLGAALKTAHIVAGKKHVVPFLGKCLEGSCSTLTSVKIEGESDREEREYEAEEGTSPLVFEHVKTLTVTSEPWLEHIGRRLWVFPNLTQLHVGTISATNTAFTAMCEIVKAAPALTSLDADHINFTSSKHWRTFLCCIARCPMLTTITGLTISAHPGAGGMKAGVAEEGVLGHCPYLTTTSGIAMDVAATVEDTIDLCGLKQALDANWTKDDMKGKAKKLGLVYEPTIGVAYGASEAAFISWAQGVCEVDWRSNSLAIDCSKTPTDTTQMTTAVPHNVGKVVKDIAHSVKQVYVSCGGTAVGECWQDILTFPACDELHISGKGASGDGVANSVPDWMVHKGENGNNRCLPAVSSLHVRFDKLTAEWSPGGGKLSQLMGGLHSVQCVSLTSDRLTAACDCLSFLSADKRPLENVLLSLPSDVQGLPDPISSPTDRWQFPAIAHLTVTAGVGKACVQSGLHAVPVIGASCVDFEGVVFVNEFSDAVLGMKAFALDCFTQVQEVYGLTHMECRKSGPHAVLKMKLFRKTEGQN</sequence>
<dbReference type="InParanoid" id="A0A0G4GB01"/>
<evidence type="ECO:0000313" key="3">
    <source>
        <dbReference type="Proteomes" id="UP000041254"/>
    </source>
</evidence>
<evidence type="ECO:0000313" key="2">
    <source>
        <dbReference type="EMBL" id="CEM26303.1"/>
    </source>
</evidence>
<dbReference type="PhylomeDB" id="A0A0G4GB01"/>